<keyword evidence="2" id="KW-0489">Methyltransferase</keyword>
<dbReference type="Gene3D" id="3.40.1280.30">
    <property type="match status" value="1"/>
</dbReference>
<dbReference type="Proteomes" id="UP001632037">
    <property type="component" value="Unassembled WGS sequence"/>
</dbReference>
<feature type="compositionally biased region" description="Basic and acidic residues" evidence="6">
    <location>
        <begin position="1"/>
        <end position="12"/>
    </location>
</feature>
<dbReference type="GO" id="GO:0052905">
    <property type="term" value="F:tRNA (guanosine(9)-N1)-methyltransferase activity"/>
    <property type="evidence" value="ECO:0007669"/>
    <property type="project" value="UniProtKB-EC"/>
</dbReference>
<feature type="domain" description="SAM-dependent MTase TRM10-type" evidence="7">
    <location>
        <begin position="82"/>
        <end position="274"/>
    </location>
</feature>
<evidence type="ECO:0000256" key="6">
    <source>
        <dbReference type="SAM" id="MobiDB-lite"/>
    </source>
</evidence>
<evidence type="ECO:0000256" key="3">
    <source>
        <dbReference type="ARBA" id="ARBA00022679"/>
    </source>
</evidence>
<feature type="compositionally biased region" description="Acidic residues" evidence="6">
    <location>
        <begin position="328"/>
        <end position="346"/>
    </location>
</feature>
<sequence>MTSHSDTSRDDPACAPEADAASTAAAATSPKTIHHPRKNSLLQAKRPARERQRKQRFELLHSMTKEERQKFIQQEATDKEETLRRLKRAAASDSSSQRIAVDLSFDDIMNDKEMRSLANQLKLSYGSIKQMPEPFQLIFCNPSEQLEHSLDRFGATNWYIQWRRGAEKVAEYFLPEDLVYLSPDSPNVLEKMDPKKIYVIGGIVDKSRKKGATLNAATQAGITTVRLPIQEYITERLDHILNVNTVVDVLINFQELGDWPRALKLALPQRKRSKVGRQAIRRRQKMQQLQSSTEAGEENDETPTQKQATKQDLQEELPSIENLSLWLDDPEMQPEDEVSDTEDSCLDDSGAAEDPKAELSPNSRDGSVVDDLEV</sequence>
<feature type="compositionally biased region" description="Polar residues" evidence="6">
    <location>
        <begin position="302"/>
        <end position="311"/>
    </location>
</feature>
<reference evidence="8 9" key="1">
    <citation type="submission" date="2024-09" db="EMBL/GenBank/DDBJ databases">
        <title>Genome sequencing and assembly of Phytophthora oleae, isolate VK10A, causative agent of rot of olive drupes.</title>
        <authorList>
            <person name="Conti Taguali S."/>
            <person name="Riolo M."/>
            <person name="La Spada F."/>
            <person name="Cacciola S.O."/>
            <person name="Dionisio G."/>
        </authorList>
    </citation>
    <scope>NUCLEOTIDE SEQUENCE [LARGE SCALE GENOMIC DNA]</scope>
    <source>
        <strain evidence="8 9">VK10A</strain>
    </source>
</reference>
<feature type="region of interest" description="Disordered" evidence="6">
    <location>
        <begin position="274"/>
        <end position="374"/>
    </location>
</feature>
<dbReference type="GO" id="GO:0032259">
    <property type="term" value="P:methylation"/>
    <property type="evidence" value="ECO:0007669"/>
    <property type="project" value="UniProtKB-KW"/>
</dbReference>
<evidence type="ECO:0000313" key="8">
    <source>
        <dbReference type="EMBL" id="KAL3663096.1"/>
    </source>
</evidence>
<evidence type="ECO:0000313" key="9">
    <source>
        <dbReference type="Proteomes" id="UP001632037"/>
    </source>
</evidence>
<comment type="catalytic activity">
    <reaction evidence="5">
        <text>guanosine(9) in tRNA + S-adenosyl-L-methionine = N(1)-methylguanosine(9) in tRNA + S-adenosyl-L-homocysteine + H(+)</text>
        <dbReference type="Rhea" id="RHEA:43156"/>
        <dbReference type="Rhea" id="RHEA-COMP:10367"/>
        <dbReference type="Rhea" id="RHEA-COMP:10368"/>
        <dbReference type="ChEBI" id="CHEBI:15378"/>
        <dbReference type="ChEBI" id="CHEBI:57856"/>
        <dbReference type="ChEBI" id="CHEBI:59789"/>
        <dbReference type="ChEBI" id="CHEBI:73542"/>
        <dbReference type="ChEBI" id="CHEBI:74269"/>
        <dbReference type="EC" id="2.1.1.221"/>
    </reaction>
</comment>
<comment type="caution">
    <text evidence="8">The sequence shown here is derived from an EMBL/GenBank/DDBJ whole genome shotgun (WGS) entry which is preliminary data.</text>
</comment>
<feature type="region of interest" description="Disordered" evidence="6">
    <location>
        <begin position="1"/>
        <end position="54"/>
    </location>
</feature>
<proteinExistence type="predicted"/>
<dbReference type="EMBL" id="JBIMZQ010000029">
    <property type="protein sequence ID" value="KAL3663096.1"/>
    <property type="molecule type" value="Genomic_DNA"/>
</dbReference>
<evidence type="ECO:0000256" key="1">
    <source>
        <dbReference type="ARBA" id="ARBA00012797"/>
    </source>
</evidence>
<evidence type="ECO:0000256" key="5">
    <source>
        <dbReference type="ARBA" id="ARBA00048434"/>
    </source>
</evidence>
<keyword evidence="3" id="KW-0808">Transferase</keyword>
<dbReference type="EC" id="2.1.1.221" evidence="1"/>
<evidence type="ECO:0000259" key="7">
    <source>
        <dbReference type="PROSITE" id="PS51675"/>
    </source>
</evidence>
<keyword evidence="4" id="KW-0949">S-adenosyl-L-methionine</keyword>
<dbReference type="InterPro" id="IPR038459">
    <property type="entry name" value="MT_TRM10-typ_sf"/>
</dbReference>
<feature type="compositionally biased region" description="Basic residues" evidence="6">
    <location>
        <begin position="274"/>
        <end position="285"/>
    </location>
</feature>
<organism evidence="8 9">
    <name type="scientific">Phytophthora oleae</name>
    <dbReference type="NCBI Taxonomy" id="2107226"/>
    <lineage>
        <taxon>Eukaryota</taxon>
        <taxon>Sar</taxon>
        <taxon>Stramenopiles</taxon>
        <taxon>Oomycota</taxon>
        <taxon>Peronosporomycetes</taxon>
        <taxon>Peronosporales</taxon>
        <taxon>Peronosporaceae</taxon>
        <taxon>Phytophthora</taxon>
    </lineage>
</organism>
<accession>A0ABD3F9F9</accession>
<keyword evidence="9" id="KW-1185">Reference proteome</keyword>
<dbReference type="PROSITE" id="PS51675">
    <property type="entry name" value="SAM_MT_TRM10"/>
    <property type="match status" value="1"/>
</dbReference>
<dbReference type="PANTHER" id="PTHR13563">
    <property type="entry name" value="TRNA (GUANINE-9-) METHYLTRANSFERASE"/>
    <property type="match status" value="1"/>
</dbReference>
<dbReference type="CDD" id="cd18089">
    <property type="entry name" value="SPOUT_Trm10-like"/>
    <property type="match status" value="1"/>
</dbReference>
<dbReference type="PANTHER" id="PTHR13563:SF13">
    <property type="entry name" value="TRNA METHYLTRANSFERASE 10 HOMOLOG A"/>
    <property type="match status" value="1"/>
</dbReference>
<evidence type="ECO:0000256" key="2">
    <source>
        <dbReference type="ARBA" id="ARBA00022603"/>
    </source>
</evidence>
<dbReference type="AlphaFoldDB" id="A0ABD3F9F9"/>
<feature type="compositionally biased region" description="Low complexity" evidence="6">
    <location>
        <begin position="13"/>
        <end position="30"/>
    </location>
</feature>
<evidence type="ECO:0000256" key="4">
    <source>
        <dbReference type="ARBA" id="ARBA00022691"/>
    </source>
</evidence>
<dbReference type="InterPro" id="IPR028564">
    <property type="entry name" value="MT_TRM10-typ"/>
</dbReference>
<dbReference type="InterPro" id="IPR007356">
    <property type="entry name" value="tRNA_m1G_MeTrfase_euk"/>
</dbReference>
<protein>
    <recommendedName>
        <fullName evidence="1">tRNA (guanine(9)-N(1))-methyltransferase</fullName>
        <ecNumber evidence="1">2.1.1.221</ecNumber>
    </recommendedName>
</protein>
<gene>
    <name evidence="8" type="ORF">V7S43_012036</name>
</gene>
<name>A0ABD3F9F9_9STRA</name>